<feature type="chain" id="PRO_5008266103" evidence="5">
    <location>
        <begin position="18"/>
        <end position="526"/>
    </location>
</feature>
<organism evidence="7 8">
    <name type="scientific">Cytospora mali</name>
    <name type="common">Apple Valsa canker fungus</name>
    <name type="synonym">Valsa mali</name>
    <dbReference type="NCBI Taxonomy" id="578113"/>
    <lineage>
        <taxon>Eukaryota</taxon>
        <taxon>Fungi</taxon>
        <taxon>Dikarya</taxon>
        <taxon>Ascomycota</taxon>
        <taxon>Pezizomycotina</taxon>
        <taxon>Sordariomycetes</taxon>
        <taxon>Sordariomycetidae</taxon>
        <taxon>Diaporthales</taxon>
        <taxon>Cytosporaceae</taxon>
        <taxon>Cytospora</taxon>
    </lineage>
</organism>
<proteinExistence type="inferred from homology"/>
<evidence type="ECO:0000256" key="4">
    <source>
        <dbReference type="ARBA" id="ARBA00023002"/>
    </source>
</evidence>
<evidence type="ECO:0000313" key="8">
    <source>
        <dbReference type="Proteomes" id="UP000078576"/>
    </source>
</evidence>
<evidence type="ECO:0000256" key="5">
    <source>
        <dbReference type="SAM" id="SignalP"/>
    </source>
</evidence>
<gene>
    <name evidence="7" type="ORF">VP1G_05122</name>
</gene>
<dbReference type="PANTHER" id="PTHR46720:SF3">
    <property type="entry name" value="FAD-BINDING DOMAIN-CONTAINING PROTEIN-RELATED"/>
    <property type="match status" value="1"/>
</dbReference>
<reference evidence="8" key="1">
    <citation type="submission" date="2014-12" db="EMBL/GenBank/DDBJ databases">
        <title>Genome Sequence of Valsa Canker Pathogens Uncovers a Specific Adaption of Colonization on Woody Bark.</title>
        <authorList>
            <person name="Yin Z."/>
            <person name="Liu H."/>
            <person name="Gao X."/>
            <person name="Li Z."/>
            <person name="Song N."/>
            <person name="Ke X."/>
            <person name="Dai Q."/>
            <person name="Wu Y."/>
            <person name="Sun Y."/>
            <person name="Xu J.-R."/>
            <person name="Kang Z.K."/>
            <person name="Wang L."/>
            <person name="Huang L."/>
        </authorList>
    </citation>
    <scope>NUCLEOTIDE SEQUENCE [LARGE SCALE GENOMIC DNA]</scope>
    <source>
        <strain evidence="8">SXYL134</strain>
    </source>
</reference>
<dbReference type="InterPro" id="IPR051104">
    <property type="entry name" value="FAD_monoxygenase"/>
</dbReference>
<evidence type="ECO:0000259" key="6">
    <source>
        <dbReference type="Pfam" id="PF01494"/>
    </source>
</evidence>
<dbReference type="InterPro" id="IPR002938">
    <property type="entry name" value="FAD-bd"/>
</dbReference>
<dbReference type="InterPro" id="IPR036188">
    <property type="entry name" value="FAD/NAD-bd_sf"/>
</dbReference>
<accession>A0A194V1Q9</accession>
<comment type="similarity">
    <text evidence="1">Belongs to the paxM FAD-dependent monooxygenase family.</text>
</comment>
<evidence type="ECO:0000256" key="1">
    <source>
        <dbReference type="ARBA" id="ARBA00007992"/>
    </source>
</evidence>
<dbReference type="AlphaFoldDB" id="A0A194V1Q9"/>
<name>A0A194V1Q9_CYTMA</name>
<dbReference type="SUPFAM" id="SSF51905">
    <property type="entry name" value="FAD/NAD(P)-binding domain"/>
    <property type="match status" value="1"/>
</dbReference>
<dbReference type="Gene3D" id="3.50.50.60">
    <property type="entry name" value="FAD/NAD(P)-binding domain"/>
    <property type="match status" value="1"/>
</dbReference>
<dbReference type="GO" id="GO:0016491">
    <property type="term" value="F:oxidoreductase activity"/>
    <property type="evidence" value="ECO:0007669"/>
    <property type="project" value="UniProtKB-KW"/>
</dbReference>
<dbReference type="Pfam" id="PF01494">
    <property type="entry name" value="FAD_binding_3"/>
    <property type="match status" value="1"/>
</dbReference>
<dbReference type="GO" id="GO:0071949">
    <property type="term" value="F:FAD binding"/>
    <property type="evidence" value="ECO:0007669"/>
    <property type="project" value="InterPro"/>
</dbReference>
<dbReference type="PANTHER" id="PTHR46720">
    <property type="entry name" value="HYDROXYLASE, PUTATIVE (AFU_ORTHOLOGUE AFUA_3G01460)-RELATED"/>
    <property type="match status" value="1"/>
</dbReference>
<dbReference type="STRING" id="694573.A0A194V1Q9"/>
<feature type="domain" description="FAD-binding" evidence="6">
    <location>
        <begin position="392"/>
        <end position="474"/>
    </location>
</feature>
<sequence length="526" mass="56102">MLAHILAVASLLALSAAHDYPEIDQYTSNDCSGDPISVDIPDDQATADITLDTNSQSLFLANATWAGFSDASADDECAGDSTALDTGCIDLTQIYTASGSSVFCVQSTSVIKIAVIGGGLAGATIANALLRHAHLEVHVYESAPEFSERGAAIGLPGGAQRALQQVVGVSEASAMLQRAGAVLQESTRTCIGSGTHAGAIILDLGSNTETGTRVVHRASLLRELLAPLPAEQLHAGKALSEITATANGDIQVTFSDGQKETFHATADADAPSPAGFWDCRNVVPFDKAKEALGAQYFETDRQYGWAGNGAFIMHDVLDNRTNVQSVISAIEKDPPKDRKRPLTREFLEETLHEWLDGPIGKGMIDVRLHLPSYLDLEKPTNLANQLILDQPEPQAYSQWEHKSTRTFSNGRVCIVGDAAHASTPWQGAGTGQAFEDAMILGTLLGETKVSSELARAFQAYDAVRRDRCQRVIDSSRGTGLIFCGQDPDAGLDPEKIMGLLAPRWGFIAGIDLAAYKEEALEKIKAL</sequence>
<dbReference type="EMBL" id="KN714704">
    <property type="protein sequence ID" value="KUI57781.1"/>
    <property type="molecule type" value="Genomic_DNA"/>
</dbReference>
<keyword evidence="8" id="KW-1185">Reference proteome</keyword>
<evidence type="ECO:0000256" key="3">
    <source>
        <dbReference type="ARBA" id="ARBA00022827"/>
    </source>
</evidence>
<feature type="signal peptide" evidence="5">
    <location>
        <begin position="1"/>
        <end position="17"/>
    </location>
</feature>
<evidence type="ECO:0000256" key="2">
    <source>
        <dbReference type="ARBA" id="ARBA00022630"/>
    </source>
</evidence>
<keyword evidence="5" id="KW-0732">Signal</keyword>
<dbReference type="OrthoDB" id="16820at2759"/>
<protein>
    <submittedName>
        <fullName evidence="7">Salicylate hydroxylase</fullName>
    </submittedName>
</protein>
<keyword evidence="4" id="KW-0560">Oxidoreductase</keyword>
<evidence type="ECO:0000313" key="7">
    <source>
        <dbReference type="EMBL" id="KUI57781.1"/>
    </source>
</evidence>
<dbReference type="GO" id="GO:0044550">
    <property type="term" value="P:secondary metabolite biosynthetic process"/>
    <property type="evidence" value="ECO:0007669"/>
    <property type="project" value="TreeGrafter"/>
</dbReference>
<keyword evidence="2" id="KW-0285">Flavoprotein</keyword>
<keyword evidence="3" id="KW-0274">FAD</keyword>
<dbReference type="PRINTS" id="PR00420">
    <property type="entry name" value="RNGMNOXGNASE"/>
</dbReference>
<dbReference type="Proteomes" id="UP000078576">
    <property type="component" value="Unassembled WGS sequence"/>
</dbReference>